<protein>
    <submittedName>
        <fullName evidence="2">Uncharacterized protein</fullName>
    </submittedName>
</protein>
<gene>
    <name evidence="2" type="ORF">TARUN_9435</name>
</gene>
<feature type="compositionally biased region" description="Polar residues" evidence="1">
    <location>
        <begin position="83"/>
        <end position="103"/>
    </location>
</feature>
<dbReference type="Proteomes" id="UP000266272">
    <property type="component" value="Unassembled WGS sequence"/>
</dbReference>
<sequence length="240" mass="25771">MLRLWYSTSTFVDRSSKPICPTDYLGSSCSTYNAAILPRPAIQGDKFASAWGLGWSVAPDASPAWPVTSGLTRYSFTALPTTHWPSSSAGQRQAPSYSSAQTEQRARHSTRPPAHSSGALRNSLLPSQLPLLLPLPPLFFPLPFFSLSASNTDESTASFGLSTTFLFRSTHFDPPVASPAASSSICNNFFLVSSVFLPSLAFPAEPPLIATTRYLVTDISNSEPSRHTVSACRSIYSSAG</sequence>
<evidence type="ECO:0000313" key="3">
    <source>
        <dbReference type="Proteomes" id="UP000266272"/>
    </source>
</evidence>
<evidence type="ECO:0000313" key="2">
    <source>
        <dbReference type="EMBL" id="RFU72823.1"/>
    </source>
</evidence>
<proteinExistence type="predicted"/>
<dbReference type="EMBL" id="PXOA01000767">
    <property type="protein sequence ID" value="RFU72823.1"/>
    <property type="molecule type" value="Genomic_DNA"/>
</dbReference>
<accession>A0A395NAW7</accession>
<organism evidence="2 3">
    <name type="scientific">Trichoderma arundinaceum</name>
    <dbReference type="NCBI Taxonomy" id="490622"/>
    <lineage>
        <taxon>Eukaryota</taxon>
        <taxon>Fungi</taxon>
        <taxon>Dikarya</taxon>
        <taxon>Ascomycota</taxon>
        <taxon>Pezizomycotina</taxon>
        <taxon>Sordariomycetes</taxon>
        <taxon>Hypocreomycetidae</taxon>
        <taxon>Hypocreales</taxon>
        <taxon>Hypocreaceae</taxon>
        <taxon>Trichoderma</taxon>
    </lineage>
</organism>
<comment type="caution">
    <text evidence="2">The sequence shown here is derived from an EMBL/GenBank/DDBJ whole genome shotgun (WGS) entry which is preliminary data.</text>
</comment>
<name>A0A395NAW7_TRIAR</name>
<keyword evidence="3" id="KW-1185">Reference proteome</keyword>
<feature type="region of interest" description="Disordered" evidence="1">
    <location>
        <begin position="83"/>
        <end position="119"/>
    </location>
</feature>
<dbReference type="AlphaFoldDB" id="A0A395NAW7"/>
<evidence type="ECO:0000256" key="1">
    <source>
        <dbReference type="SAM" id="MobiDB-lite"/>
    </source>
</evidence>
<reference evidence="2 3" key="1">
    <citation type="journal article" date="2018" name="PLoS Pathog.">
        <title>Evolution of structural diversity of trichothecenes, a family of toxins produced by plant pathogenic and entomopathogenic fungi.</title>
        <authorList>
            <person name="Proctor R.H."/>
            <person name="McCormick S.P."/>
            <person name="Kim H.S."/>
            <person name="Cardoza R.E."/>
            <person name="Stanley A.M."/>
            <person name="Lindo L."/>
            <person name="Kelly A."/>
            <person name="Brown D.W."/>
            <person name="Lee T."/>
            <person name="Vaughan M.M."/>
            <person name="Alexander N.J."/>
            <person name="Busman M."/>
            <person name="Gutierrez S."/>
        </authorList>
    </citation>
    <scope>NUCLEOTIDE SEQUENCE [LARGE SCALE GENOMIC DNA]</scope>
    <source>
        <strain evidence="2 3">IBT 40837</strain>
    </source>
</reference>